<gene>
    <name evidence="1" type="ORF">LCGC14_1522050</name>
</gene>
<protein>
    <submittedName>
        <fullName evidence="1">Uncharacterized protein</fullName>
    </submittedName>
</protein>
<evidence type="ECO:0000313" key="1">
    <source>
        <dbReference type="EMBL" id="KKM62405.1"/>
    </source>
</evidence>
<accession>A0A0F9LE07</accession>
<dbReference type="EMBL" id="LAZR01011302">
    <property type="protein sequence ID" value="KKM62405.1"/>
    <property type="molecule type" value="Genomic_DNA"/>
</dbReference>
<proteinExistence type="predicted"/>
<comment type="caution">
    <text evidence="1">The sequence shown here is derived from an EMBL/GenBank/DDBJ whole genome shotgun (WGS) entry which is preliminary data.</text>
</comment>
<dbReference type="AlphaFoldDB" id="A0A0F9LE07"/>
<reference evidence="1" key="1">
    <citation type="journal article" date="2015" name="Nature">
        <title>Complex archaea that bridge the gap between prokaryotes and eukaryotes.</title>
        <authorList>
            <person name="Spang A."/>
            <person name="Saw J.H."/>
            <person name="Jorgensen S.L."/>
            <person name="Zaremba-Niedzwiedzka K."/>
            <person name="Martijn J."/>
            <person name="Lind A.E."/>
            <person name="van Eijk R."/>
            <person name="Schleper C."/>
            <person name="Guy L."/>
            <person name="Ettema T.J."/>
        </authorList>
    </citation>
    <scope>NUCLEOTIDE SEQUENCE</scope>
</reference>
<name>A0A0F9LE07_9ZZZZ</name>
<feature type="non-terminal residue" evidence="1">
    <location>
        <position position="1"/>
    </location>
</feature>
<organism evidence="1">
    <name type="scientific">marine sediment metagenome</name>
    <dbReference type="NCBI Taxonomy" id="412755"/>
    <lineage>
        <taxon>unclassified sequences</taxon>
        <taxon>metagenomes</taxon>
        <taxon>ecological metagenomes</taxon>
    </lineage>
</organism>
<sequence>PLIIDGHKLLGKIYKKEKVYDKSYHHYREALDCYQRISGEISSIEQKEQFHILYRHLPKIIKELNNLIDSRDVKTELEELISIQNILKETCSSANKQFNNFLREDCKRCITLIDIRMQNELMQEQLENDTRKLFRKKGNYVIEDSGKEIKLEPKEIDLLYEKKCLKNKSSTTMEIDIFGERNSDSSYILGECTFKNQRKVASKITCFFTKVNIIASNLIAYCEKFYQSRPNFHIVILSMNGFPQREVIKRLEELHLNISRSRIVNIDYIDSEVFQNLLKENKIRIAKYKKGIWRNRNSFNEQQFNSNRRRKNHQ</sequence>